<protein>
    <submittedName>
        <fullName evidence="2">Acetyl-CoA C-acyltransferase</fullName>
        <ecNumber evidence="2">2.3.1.9</ecNumber>
    </submittedName>
</protein>
<dbReference type="EC" id="2.3.1.9" evidence="2"/>
<proteinExistence type="predicted"/>
<dbReference type="InterPro" id="IPR020617">
    <property type="entry name" value="Thiolase_C"/>
</dbReference>
<dbReference type="InterPro" id="IPR016039">
    <property type="entry name" value="Thiolase-like"/>
</dbReference>
<dbReference type="AlphaFoldDB" id="A0AAJ2NTA5"/>
<dbReference type="InterPro" id="IPR050215">
    <property type="entry name" value="Thiolase-like_sf_Thiolase"/>
</dbReference>
<evidence type="ECO:0000313" key="2">
    <source>
        <dbReference type="EMBL" id="MDV2888231.1"/>
    </source>
</evidence>
<dbReference type="Proteomes" id="UP001285636">
    <property type="component" value="Unassembled WGS sequence"/>
</dbReference>
<dbReference type="GO" id="GO:0010124">
    <property type="term" value="P:phenylacetate catabolic process"/>
    <property type="evidence" value="ECO:0007669"/>
    <property type="project" value="TreeGrafter"/>
</dbReference>
<dbReference type="InterPro" id="IPR020610">
    <property type="entry name" value="Thiolase_AS"/>
</dbReference>
<dbReference type="PROSITE" id="PS00099">
    <property type="entry name" value="THIOLASE_3"/>
    <property type="match status" value="1"/>
</dbReference>
<name>A0AAJ2NTA5_ALKPS</name>
<comment type="caution">
    <text evidence="2">The sequence shown here is derived from an EMBL/GenBank/DDBJ whole genome shotgun (WGS) entry which is preliminary data.</text>
</comment>
<accession>A0AAJ2NTA5</accession>
<keyword evidence="2" id="KW-0012">Acyltransferase</keyword>
<dbReference type="GO" id="GO:0003985">
    <property type="term" value="F:acetyl-CoA C-acetyltransferase activity"/>
    <property type="evidence" value="ECO:0007669"/>
    <property type="project" value="UniProtKB-EC"/>
</dbReference>
<sequence length="67" mass="7224">VRDLDINPDKVNVNGYAGSFGHPVGATRAILTVKLMYEMMCFNLDKGIVSMCIGGGQGISALFERCE</sequence>
<feature type="non-terminal residue" evidence="2">
    <location>
        <position position="1"/>
    </location>
</feature>
<dbReference type="SUPFAM" id="SSF53901">
    <property type="entry name" value="Thiolase-like"/>
    <property type="match status" value="1"/>
</dbReference>
<dbReference type="Gene3D" id="3.40.47.10">
    <property type="match status" value="1"/>
</dbReference>
<dbReference type="Pfam" id="PF02803">
    <property type="entry name" value="Thiolase_C"/>
    <property type="match status" value="1"/>
</dbReference>
<dbReference type="PANTHER" id="PTHR43853">
    <property type="entry name" value="3-KETOACYL-COA THIOLASE, PEROXISOMAL"/>
    <property type="match status" value="1"/>
</dbReference>
<feature type="domain" description="Thiolase C-terminal" evidence="1">
    <location>
        <begin position="2"/>
        <end position="65"/>
    </location>
</feature>
<keyword evidence="2" id="KW-0808">Transferase</keyword>
<dbReference type="PANTHER" id="PTHR43853:SF2">
    <property type="entry name" value="3-OXOADIPYL-COA_3-OXO-5,6-DEHYDROSUBERYL-COA THIOLASE"/>
    <property type="match status" value="1"/>
</dbReference>
<gene>
    <name evidence="2" type="ORF">RYX45_24020</name>
</gene>
<evidence type="ECO:0000259" key="1">
    <source>
        <dbReference type="Pfam" id="PF02803"/>
    </source>
</evidence>
<organism evidence="2 3">
    <name type="scientific">Alkalihalophilus pseudofirmus</name>
    <name type="common">Bacillus pseudofirmus</name>
    <dbReference type="NCBI Taxonomy" id="79885"/>
    <lineage>
        <taxon>Bacteria</taxon>
        <taxon>Bacillati</taxon>
        <taxon>Bacillota</taxon>
        <taxon>Bacilli</taxon>
        <taxon>Bacillales</taxon>
        <taxon>Bacillaceae</taxon>
        <taxon>Alkalihalophilus</taxon>
    </lineage>
</organism>
<evidence type="ECO:0000313" key="3">
    <source>
        <dbReference type="Proteomes" id="UP001285636"/>
    </source>
</evidence>
<dbReference type="EMBL" id="JAWJAY010001131">
    <property type="protein sequence ID" value="MDV2888231.1"/>
    <property type="molecule type" value="Genomic_DNA"/>
</dbReference>
<reference evidence="2" key="1">
    <citation type="submission" date="2023-10" db="EMBL/GenBank/DDBJ databases">
        <title>Screening of Alkalihalophilus pseudofirmusBZ-TG-HK211 and Its Alleviation of Salt Stress on Rapeseed Growth.</title>
        <authorList>
            <person name="Zhao B."/>
            <person name="Guo T."/>
        </authorList>
    </citation>
    <scope>NUCLEOTIDE SEQUENCE</scope>
    <source>
        <strain evidence="2">BZ-TG-HK211</strain>
    </source>
</reference>
<dbReference type="GO" id="GO:0006635">
    <property type="term" value="P:fatty acid beta-oxidation"/>
    <property type="evidence" value="ECO:0007669"/>
    <property type="project" value="TreeGrafter"/>
</dbReference>